<sequence>MKDNAPLHLQGGATAEPCNEWRQMMHLHYCMYTAWDAKVDEHPQEVMRRLGVTYQHATPQSISDSWWFWNCEGIPDPLPPYIKELKIKNPHEYIGLGLSKEDADAIARQ</sequence>
<proteinExistence type="predicted"/>
<accession>A0A6M3K6J2</accession>
<reference evidence="1" key="1">
    <citation type="submission" date="2020-03" db="EMBL/GenBank/DDBJ databases">
        <title>The deep terrestrial virosphere.</title>
        <authorList>
            <person name="Holmfeldt K."/>
            <person name="Nilsson E."/>
            <person name="Simone D."/>
            <person name="Lopez-Fernandez M."/>
            <person name="Wu X."/>
            <person name="de Brujin I."/>
            <person name="Lundin D."/>
            <person name="Andersson A."/>
            <person name="Bertilsson S."/>
            <person name="Dopson M."/>
        </authorList>
    </citation>
    <scope>NUCLEOTIDE SEQUENCE</scope>
    <source>
        <strain evidence="1">MM415A01405</strain>
    </source>
</reference>
<dbReference type="EMBL" id="MT142249">
    <property type="protein sequence ID" value="QJA76875.1"/>
    <property type="molecule type" value="Genomic_DNA"/>
</dbReference>
<dbReference type="AlphaFoldDB" id="A0A6M3K6J2"/>
<organism evidence="1">
    <name type="scientific">viral metagenome</name>
    <dbReference type="NCBI Taxonomy" id="1070528"/>
    <lineage>
        <taxon>unclassified sequences</taxon>
        <taxon>metagenomes</taxon>
        <taxon>organismal metagenomes</taxon>
    </lineage>
</organism>
<protein>
    <submittedName>
        <fullName evidence="1">Uncharacterized protein</fullName>
    </submittedName>
</protein>
<evidence type="ECO:0000313" key="1">
    <source>
        <dbReference type="EMBL" id="QJA76875.1"/>
    </source>
</evidence>
<name>A0A6M3K6J2_9ZZZZ</name>
<gene>
    <name evidence="1" type="ORF">MM415A01405_0006</name>
</gene>